<feature type="compositionally biased region" description="Basic residues" evidence="1">
    <location>
        <begin position="12"/>
        <end position="21"/>
    </location>
</feature>
<feature type="compositionally biased region" description="Polar residues" evidence="1">
    <location>
        <begin position="24"/>
        <end position="36"/>
    </location>
</feature>
<proteinExistence type="predicted"/>
<dbReference type="AlphaFoldDB" id="A0A0E9PT50"/>
<sequence>MNSTKTETQFRSRTHPGHRFMRSAQIQTNDFSSALP</sequence>
<reference evidence="2" key="1">
    <citation type="submission" date="2014-11" db="EMBL/GenBank/DDBJ databases">
        <authorList>
            <person name="Amaro Gonzalez C."/>
        </authorList>
    </citation>
    <scope>NUCLEOTIDE SEQUENCE</scope>
</reference>
<protein>
    <submittedName>
        <fullName evidence="2">Uncharacterized protein</fullName>
    </submittedName>
</protein>
<organism evidence="2">
    <name type="scientific">Anguilla anguilla</name>
    <name type="common">European freshwater eel</name>
    <name type="synonym">Muraena anguilla</name>
    <dbReference type="NCBI Taxonomy" id="7936"/>
    <lineage>
        <taxon>Eukaryota</taxon>
        <taxon>Metazoa</taxon>
        <taxon>Chordata</taxon>
        <taxon>Craniata</taxon>
        <taxon>Vertebrata</taxon>
        <taxon>Euteleostomi</taxon>
        <taxon>Actinopterygii</taxon>
        <taxon>Neopterygii</taxon>
        <taxon>Teleostei</taxon>
        <taxon>Anguilliformes</taxon>
        <taxon>Anguillidae</taxon>
        <taxon>Anguilla</taxon>
    </lineage>
</organism>
<evidence type="ECO:0000256" key="1">
    <source>
        <dbReference type="SAM" id="MobiDB-lite"/>
    </source>
</evidence>
<reference evidence="2" key="2">
    <citation type="journal article" date="2015" name="Fish Shellfish Immunol.">
        <title>Early steps in the European eel (Anguilla anguilla)-Vibrio vulnificus interaction in the gills: Role of the RtxA13 toxin.</title>
        <authorList>
            <person name="Callol A."/>
            <person name="Pajuelo D."/>
            <person name="Ebbesson L."/>
            <person name="Teles M."/>
            <person name="MacKenzie S."/>
            <person name="Amaro C."/>
        </authorList>
    </citation>
    <scope>NUCLEOTIDE SEQUENCE</scope>
</reference>
<feature type="compositionally biased region" description="Polar residues" evidence="1">
    <location>
        <begin position="1"/>
        <end position="11"/>
    </location>
</feature>
<name>A0A0E9PT50_ANGAN</name>
<dbReference type="EMBL" id="GBXM01100888">
    <property type="protein sequence ID" value="JAH07689.1"/>
    <property type="molecule type" value="Transcribed_RNA"/>
</dbReference>
<evidence type="ECO:0000313" key="2">
    <source>
        <dbReference type="EMBL" id="JAH07689.1"/>
    </source>
</evidence>
<accession>A0A0E9PT50</accession>
<feature type="region of interest" description="Disordered" evidence="1">
    <location>
        <begin position="1"/>
        <end position="36"/>
    </location>
</feature>